<dbReference type="Proteomes" id="UP000233469">
    <property type="component" value="Unassembled WGS sequence"/>
</dbReference>
<feature type="coiled-coil region" evidence="1">
    <location>
        <begin position="5"/>
        <end position="32"/>
    </location>
</feature>
<dbReference type="EMBL" id="LLXL01001462">
    <property type="protein sequence ID" value="PKK64343.1"/>
    <property type="molecule type" value="Genomic_DNA"/>
</dbReference>
<proteinExistence type="predicted"/>
<keyword evidence="1" id="KW-0175">Coiled coil</keyword>
<sequence>MQSKIDSLREINSKLLAKITELKKENAERDKEKTTLIAKLDDDIRKIKQEQNAVNILAQSNTSILKSPIDSIPLPLTLSTDLINISPVTDQYDTTESVKHFNSKLLEDDKKTDAFLNEMHKKKGNNEIRQRNQEKKLSQSHKVEQDLICELFEFIRCHNSTSLLNSISSKHISFDTIPLGSTDLTPGSISHLAHLFNKAEKTG</sequence>
<reference evidence="2 3" key="1">
    <citation type="submission" date="2016-04" db="EMBL/GenBank/DDBJ databases">
        <title>Genome analyses suggest a sexual origin of heterokaryosis in a supposedly ancient asexual fungus.</title>
        <authorList>
            <person name="Ropars J."/>
            <person name="Sedzielewska K."/>
            <person name="Noel J."/>
            <person name="Charron P."/>
            <person name="Farinelli L."/>
            <person name="Marton T."/>
            <person name="Kruger M."/>
            <person name="Pelin A."/>
            <person name="Brachmann A."/>
            <person name="Corradi N."/>
        </authorList>
    </citation>
    <scope>NUCLEOTIDE SEQUENCE [LARGE SCALE GENOMIC DNA]</scope>
    <source>
        <strain evidence="2 3">C2</strain>
    </source>
</reference>
<evidence type="ECO:0000313" key="2">
    <source>
        <dbReference type="EMBL" id="PKK64343.1"/>
    </source>
</evidence>
<evidence type="ECO:0000313" key="3">
    <source>
        <dbReference type="Proteomes" id="UP000233469"/>
    </source>
</evidence>
<dbReference type="VEuPathDB" id="FungiDB:FUN_014709"/>
<dbReference type="VEuPathDB" id="FungiDB:RhiirFUN_015515"/>
<organism evidence="2 3">
    <name type="scientific">Rhizophagus irregularis</name>
    <dbReference type="NCBI Taxonomy" id="588596"/>
    <lineage>
        <taxon>Eukaryota</taxon>
        <taxon>Fungi</taxon>
        <taxon>Fungi incertae sedis</taxon>
        <taxon>Mucoromycota</taxon>
        <taxon>Glomeromycotina</taxon>
        <taxon>Glomeromycetes</taxon>
        <taxon>Glomerales</taxon>
        <taxon>Glomeraceae</taxon>
        <taxon>Rhizophagus</taxon>
    </lineage>
</organism>
<reference evidence="2 3" key="2">
    <citation type="submission" date="2017-10" db="EMBL/GenBank/DDBJ databases">
        <title>Extensive intraspecific genome diversity in a model arbuscular mycorrhizal fungus.</title>
        <authorList>
            <person name="Chen E.C.H."/>
            <person name="Morin E."/>
            <person name="Baudet D."/>
            <person name="Noel J."/>
            <person name="Ndikumana S."/>
            <person name="Charron P."/>
            <person name="St-Onge C."/>
            <person name="Giorgi J."/>
            <person name="Grigoriev I.V."/>
            <person name="Roux C."/>
            <person name="Martin F.M."/>
            <person name="Corradi N."/>
        </authorList>
    </citation>
    <scope>NUCLEOTIDE SEQUENCE [LARGE SCALE GENOMIC DNA]</scope>
    <source>
        <strain evidence="2 3">C2</strain>
    </source>
</reference>
<name>A0A2N1MRU4_9GLOM</name>
<accession>A0A2N1MRU4</accession>
<comment type="caution">
    <text evidence="2">The sequence shown here is derived from an EMBL/GenBank/DDBJ whole genome shotgun (WGS) entry which is preliminary data.</text>
</comment>
<dbReference type="VEuPathDB" id="FungiDB:RhiirA1_542433"/>
<protein>
    <submittedName>
        <fullName evidence="2">Uncharacterized protein</fullName>
    </submittedName>
</protein>
<evidence type="ECO:0000256" key="1">
    <source>
        <dbReference type="SAM" id="Coils"/>
    </source>
</evidence>
<gene>
    <name evidence="2" type="ORF">RhiirC2_787641</name>
</gene>
<dbReference type="AlphaFoldDB" id="A0A2N1MRU4"/>